<evidence type="ECO:0000313" key="1">
    <source>
        <dbReference type="EMBL" id="MFD2740970.1"/>
    </source>
</evidence>
<keyword evidence="2" id="KW-1185">Reference proteome</keyword>
<gene>
    <name evidence="1" type="ORF">ACFSUD_15400</name>
</gene>
<protein>
    <submittedName>
        <fullName evidence="1">Uncharacterized protein</fullName>
    </submittedName>
</protein>
<proteinExistence type="predicted"/>
<accession>A0ABW5U6P1</accession>
<comment type="caution">
    <text evidence="1">The sequence shown here is derived from an EMBL/GenBank/DDBJ whole genome shotgun (WGS) entry which is preliminary data.</text>
</comment>
<organism evidence="1 2">
    <name type="scientific">Sulfitobacter aestuarii</name>
    <dbReference type="NCBI Taxonomy" id="2161676"/>
    <lineage>
        <taxon>Bacteria</taxon>
        <taxon>Pseudomonadati</taxon>
        <taxon>Pseudomonadota</taxon>
        <taxon>Alphaproteobacteria</taxon>
        <taxon>Rhodobacterales</taxon>
        <taxon>Roseobacteraceae</taxon>
        <taxon>Sulfitobacter</taxon>
    </lineage>
</organism>
<sequence length="52" mass="5868">MAITYQKSADERHGRINRLEGMNGHACDAEMRLRSAVTDRGSTSKRRSFLGE</sequence>
<reference evidence="2" key="1">
    <citation type="journal article" date="2019" name="Int. J. Syst. Evol. Microbiol.">
        <title>The Global Catalogue of Microorganisms (GCM) 10K type strain sequencing project: providing services to taxonomists for standard genome sequencing and annotation.</title>
        <authorList>
            <consortium name="The Broad Institute Genomics Platform"/>
            <consortium name="The Broad Institute Genome Sequencing Center for Infectious Disease"/>
            <person name="Wu L."/>
            <person name="Ma J."/>
        </authorList>
    </citation>
    <scope>NUCLEOTIDE SEQUENCE [LARGE SCALE GENOMIC DNA]</scope>
    <source>
        <strain evidence="2">TISTR 2562</strain>
    </source>
</reference>
<dbReference type="RefSeq" id="WP_386375397.1">
    <property type="nucleotide sequence ID" value="NZ_JBHUMP010000015.1"/>
</dbReference>
<name>A0ABW5U6P1_9RHOB</name>
<dbReference type="Proteomes" id="UP001597474">
    <property type="component" value="Unassembled WGS sequence"/>
</dbReference>
<dbReference type="EMBL" id="JBHUMP010000015">
    <property type="protein sequence ID" value="MFD2740970.1"/>
    <property type="molecule type" value="Genomic_DNA"/>
</dbReference>
<evidence type="ECO:0000313" key="2">
    <source>
        <dbReference type="Proteomes" id="UP001597474"/>
    </source>
</evidence>